<dbReference type="PANTHER" id="PTHR11365">
    <property type="entry name" value="5-OXOPROLINASE RELATED"/>
    <property type="match status" value="1"/>
</dbReference>
<name>A0ABS4G804_9CLOT</name>
<sequence>MSYMLGVDVGGTFTDFSLYNTDTREIQNFKRSSTPDDPSRAIVSGIIQILEECKIAPDEVSFLGHGTTVATNALIEKKGARTGLITTYGFKDLMEIGNQKRPSLYNLLKDKPESLIVPGCKCEVRERVMHDGTVKLPLNEDDVRNAVSFLKDQKVDSIAVCTLFSFINPVHEKRIKEIISEEFPEAYVTISSELVNEFREYPRMSTTVLNSYLGPVMKKYVRNFENSVKEVGIETKPYVTQSNGSIISIAETIDYPIKTAVSGPSAGAVGASYLSGLSDEHKIITFDMGGTSADISLIQNGKLQVSYDRYVEGYPARVPMIDIITVGAGGGSIAKIDEGGAMKVGPRSAGAVPGPACYMRGGQEPTVTDANIVLGKLNRHKILGGKMDVDRTLAESAIEKRLCSESGLDVIDAAAGIISVVNSNMVRAIRGVSIERGYDPREFILMAFGGAGPLHACEVAAELGISKVLLPGSPGTLCSLGLLMADTRFDLSRSRIMLANRENLKEIRKIFTNLKEEGDQLLENEGVPSDMRKYVYSLDCRYENQNYEISMEISDGQMDEKILSELIEGFHEEHNNSYGYFDRNKNIQLVNYRLGAIGIIDKPTIPGSDKLVHDDVPVTELRQVRYEGSREFIETRIIQRDSIKRGTAVYGPAIIEQMDSTCVIPPGWKAYNDRYGNLIVTHEGGKA</sequence>
<dbReference type="Proteomes" id="UP001519271">
    <property type="component" value="Unassembled WGS sequence"/>
</dbReference>
<evidence type="ECO:0000313" key="4">
    <source>
        <dbReference type="EMBL" id="MBP1920697.1"/>
    </source>
</evidence>
<keyword evidence="5" id="KW-1185">Reference proteome</keyword>
<dbReference type="EMBL" id="JAGGKC010000037">
    <property type="protein sequence ID" value="MBP1920697.1"/>
    <property type="molecule type" value="Genomic_DNA"/>
</dbReference>
<evidence type="ECO:0000259" key="1">
    <source>
        <dbReference type="Pfam" id="PF01968"/>
    </source>
</evidence>
<dbReference type="Pfam" id="PF01968">
    <property type="entry name" value="Hydantoinase_A"/>
    <property type="match status" value="1"/>
</dbReference>
<dbReference type="SUPFAM" id="SSF53067">
    <property type="entry name" value="Actin-like ATPase domain"/>
    <property type="match status" value="1"/>
</dbReference>
<proteinExistence type="predicted"/>
<dbReference type="GO" id="GO:0047423">
    <property type="term" value="F:N-methylhydantoinase (ATP-hydrolyzing) activity"/>
    <property type="evidence" value="ECO:0007669"/>
    <property type="project" value="UniProtKB-EC"/>
</dbReference>
<dbReference type="RefSeq" id="WP_209460857.1">
    <property type="nucleotide sequence ID" value="NZ_JAGGKC010000037.1"/>
</dbReference>
<evidence type="ECO:0000313" key="5">
    <source>
        <dbReference type="Proteomes" id="UP001519271"/>
    </source>
</evidence>
<protein>
    <submittedName>
        <fullName evidence="4">N-methylhydantoinase A</fullName>
        <ecNumber evidence="4">3.5.2.14</ecNumber>
    </submittedName>
</protein>
<dbReference type="InterPro" id="IPR008040">
    <property type="entry name" value="Hydant_A_N"/>
</dbReference>
<dbReference type="InterPro" id="IPR002821">
    <property type="entry name" value="Hydantoinase_A"/>
</dbReference>
<dbReference type="InterPro" id="IPR043129">
    <property type="entry name" value="ATPase_NBD"/>
</dbReference>
<keyword evidence="4" id="KW-0378">Hydrolase</keyword>
<dbReference type="PANTHER" id="PTHR11365:SF23">
    <property type="entry name" value="HYPOTHETICAL 5-OXOPROLINASE (EUROFUNG)-RELATED"/>
    <property type="match status" value="1"/>
</dbReference>
<comment type="caution">
    <text evidence="4">The sequence shown here is derived from an EMBL/GenBank/DDBJ whole genome shotgun (WGS) entry which is preliminary data.</text>
</comment>
<dbReference type="Pfam" id="PF19278">
    <property type="entry name" value="Hydant_A_C"/>
    <property type="match status" value="1"/>
</dbReference>
<dbReference type="InterPro" id="IPR049517">
    <property type="entry name" value="ACX-like_C"/>
</dbReference>
<gene>
    <name evidence="4" type="ORF">J2Z34_003212</name>
</gene>
<evidence type="ECO:0000259" key="2">
    <source>
        <dbReference type="Pfam" id="PF05378"/>
    </source>
</evidence>
<dbReference type="EC" id="3.5.2.14" evidence="4"/>
<dbReference type="Pfam" id="PF05378">
    <property type="entry name" value="Hydant_A_N"/>
    <property type="match status" value="1"/>
</dbReference>
<reference evidence="4 5" key="1">
    <citation type="submission" date="2021-03" db="EMBL/GenBank/DDBJ databases">
        <title>Genomic Encyclopedia of Type Strains, Phase IV (KMG-IV): sequencing the most valuable type-strain genomes for metagenomic binning, comparative biology and taxonomic classification.</title>
        <authorList>
            <person name="Goeker M."/>
        </authorList>
    </citation>
    <scope>NUCLEOTIDE SEQUENCE [LARGE SCALE GENOMIC DNA]</scope>
    <source>
        <strain evidence="4 5">DSM 6139</strain>
    </source>
</reference>
<feature type="domain" description="Hydantoinase/oxoprolinase N-terminal" evidence="2">
    <location>
        <begin position="5"/>
        <end position="182"/>
    </location>
</feature>
<accession>A0ABS4G804</accession>
<feature type="domain" description="Acetophenone carboxylase-like C-terminal" evidence="3">
    <location>
        <begin position="502"/>
        <end position="675"/>
    </location>
</feature>
<organism evidence="4 5">
    <name type="scientific">Youngiibacter multivorans</name>
    <dbReference type="NCBI Taxonomy" id="937251"/>
    <lineage>
        <taxon>Bacteria</taxon>
        <taxon>Bacillati</taxon>
        <taxon>Bacillota</taxon>
        <taxon>Clostridia</taxon>
        <taxon>Eubacteriales</taxon>
        <taxon>Clostridiaceae</taxon>
        <taxon>Youngiibacter</taxon>
    </lineage>
</organism>
<dbReference type="InterPro" id="IPR045079">
    <property type="entry name" value="Oxoprolinase-like"/>
</dbReference>
<feature type="domain" description="Hydantoinase A/oxoprolinase" evidence="1">
    <location>
        <begin position="203"/>
        <end position="489"/>
    </location>
</feature>
<evidence type="ECO:0000259" key="3">
    <source>
        <dbReference type="Pfam" id="PF19278"/>
    </source>
</evidence>